<organism evidence="2 3">
    <name type="scientific">Gossypium australe</name>
    <dbReference type="NCBI Taxonomy" id="47621"/>
    <lineage>
        <taxon>Eukaryota</taxon>
        <taxon>Viridiplantae</taxon>
        <taxon>Streptophyta</taxon>
        <taxon>Embryophyta</taxon>
        <taxon>Tracheophyta</taxon>
        <taxon>Spermatophyta</taxon>
        <taxon>Magnoliopsida</taxon>
        <taxon>eudicotyledons</taxon>
        <taxon>Gunneridae</taxon>
        <taxon>Pentapetalae</taxon>
        <taxon>rosids</taxon>
        <taxon>malvids</taxon>
        <taxon>Malvales</taxon>
        <taxon>Malvaceae</taxon>
        <taxon>Malvoideae</taxon>
        <taxon>Gossypium</taxon>
    </lineage>
</organism>
<dbReference type="EMBL" id="SMMG02000006">
    <property type="protein sequence ID" value="KAA3470984.1"/>
    <property type="molecule type" value="Genomic_DNA"/>
</dbReference>
<keyword evidence="2" id="KW-0548">Nucleotidyltransferase</keyword>
<dbReference type="Gene3D" id="3.60.10.10">
    <property type="entry name" value="Endonuclease/exonuclease/phosphatase"/>
    <property type="match status" value="1"/>
</dbReference>
<comment type="caution">
    <text evidence="2">The sequence shown here is derived from an EMBL/GenBank/DDBJ whole genome shotgun (WGS) entry which is preliminary data.</text>
</comment>
<protein>
    <submittedName>
        <fullName evidence="2">Reverse transcriptase</fullName>
    </submittedName>
</protein>
<dbReference type="SUPFAM" id="SSF56219">
    <property type="entry name" value="DNase I-like"/>
    <property type="match status" value="1"/>
</dbReference>
<gene>
    <name evidence="2" type="ORF">EPI10_016649</name>
</gene>
<keyword evidence="2" id="KW-0695">RNA-directed DNA polymerase</keyword>
<dbReference type="OrthoDB" id="1935929at2759"/>
<accession>A0A5B6VPL3</accession>
<dbReference type="PANTHER" id="PTHR33710:SF62">
    <property type="entry name" value="DUF4283 DOMAIN PROTEIN"/>
    <property type="match status" value="1"/>
</dbReference>
<dbReference type="AlphaFoldDB" id="A0A5B6VPL3"/>
<keyword evidence="3" id="KW-1185">Reference proteome</keyword>
<evidence type="ECO:0000256" key="1">
    <source>
        <dbReference type="SAM" id="Coils"/>
    </source>
</evidence>
<dbReference type="Proteomes" id="UP000325315">
    <property type="component" value="Unassembled WGS sequence"/>
</dbReference>
<dbReference type="InterPro" id="IPR036691">
    <property type="entry name" value="Endo/exonu/phosph_ase_sf"/>
</dbReference>
<sequence length="165" mass="19626">MEAFREVLEECQVEDIEYSEVWFTWERGNFSETNIRERLDRGVANEKWKLLFPIGNIHHLPHSMSDHCPLLIKIKSTILEKLENLQGNLKEWESLIKKEREGLKKNLTKKLEMLLAKDRDDDTLAKIIDTRVYLNMEIDRDEIYWEQRAKANWLKAGDKSSAFFS</sequence>
<reference evidence="3" key="1">
    <citation type="journal article" date="2019" name="Plant Biotechnol. J.">
        <title>Genome sequencing of the Australian wild diploid species Gossypium australe highlights disease resistance and delayed gland morphogenesis.</title>
        <authorList>
            <person name="Cai Y."/>
            <person name="Cai X."/>
            <person name="Wang Q."/>
            <person name="Wang P."/>
            <person name="Zhang Y."/>
            <person name="Cai C."/>
            <person name="Xu Y."/>
            <person name="Wang K."/>
            <person name="Zhou Z."/>
            <person name="Wang C."/>
            <person name="Geng S."/>
            <person name="Li B."/>
            <person name="Dong Q."/>
            <person name="Hou Y."/>
            <person name="Wang H."/>
            <person name="Ai P."/>
            <person name="Liu Z."/>
            <person name="Yi F."/>
            <person name="Sun M."/>
            <person name="An G."/>
            <person name="Cheng J."/>
            <person name="Zhang Y."/>
            <person name="Shi Q."/>
            <person name="Xie Y."/>
            <person name="Shi X."/>
            <person name="Chang Y."/>
            <person name="Huang F."/>
            <person name="Chen Y."/>
            <person name="Hong S."/>
            <person name="Mi L."/>
            <person name="Sun Q."/>
            <person name="Zhang L."/>
            <person name="Zhou B."/>
            <person name="Peng R."/>
            <person name="Zhang X."/>
            <person name="Liu F."/>
        </authorList>
    </citation>
    <scope>NUCLEOTIDE SEQUENCE [LARGE SCALE GENOMIC DNA]</scope>
    <source>
        <strain evidence="3">cv. PA1801</strain>
    </source>
</reference>
<evidence type="ECO:0000313" key="2">
    <source>
        <dbReference type="EMBL" id="KAA3470984.1"/>
    </source>
</evidence>
<keyword evidence="2" id="KW-0808">Transferase</keyword>
<feature type="coiled-coil region" evidence="1">
    <location>
        <begin position="75"/>
        <end position="102"/>
    </location>
</feature>
<dbReference type="GO" id="GO:0003964">
    <property type="term" value="F:RNA-directed DNA polymerase activity"/>
    <property type="evidence" value="ECO:0007669"/>
    <property type="project" value="UniProtKB-KW"/>
</dbReference>
<evidence type="ECO:0000313" key="3">
    <source>
        <dbReference type="Proteomes" id="UP000325315"/>
    </source>
</evidence>
<dbReference type="PANTHER" id="PTHR33710">
    <property type="entry name" value="BNAC02G09200D PROTEIN"/>
    <property type="match status" value="1"/>
</dbReference>
<proteinExistence type="predicted"/>
<keyword evidence="1" id="KW-0175">Coiled coil</keyword>
<name>A0A5B6VPL3_9ROSI</name>